<dbReference type="InterPro" id="IPR005225">
    <property type="entry name" value="Small_GTP-bd"/>
</dbReference>
<dbReference type="PROSITE" id="PS51421">
    <property type="entry name" value="RAS"/>
    <property type="match status" value="1"/>
</dbReference>
<keyword evidence="4" id="KW-0342">GTP-binding</keyword>
<evidence type="ECO:0000313" key="10">
    <source>
        <dbReference type="WBParaSite" id="SSTP_0000534500.1"/>
    </source>
</evidence>
<evidence type="ECO:0000256" key="5">
    <source>
        <dbReference type="ARBA" id="ARBA00025707"/>
    </source>
</evidence>
<dbReference type="WBParaSite" id="TCONS_00015108.p1">
    <property type="protein sequence ID" value="TCONS_00015108.p1"/>
    <property type="gene ID" value="XLOC_010323"/>
</dbReference>
<dbReference type="SUPFAM" id="SSF69593">
    <property type="entry name" value="Glycerol-3-phosphate (1)-acyltransferase"/>
    <property type="match status" value="1"/>
</dbReference>
<dbReference type="AlphaFoldDB" id="A0A0K0E769"/>
<dbReference type="SMART" id="SM00175">
    <property type="entry name" value="RAB"/>
    <property type="match status" value="1"/>
</dbReference>
<dbReference type="WBParaSite" id="SSTP_0000534500.1">
    <property type="protein sequence ID" value="SSTP_0000534500.1"/>
    <property type="gene ID" value="SSTP_0000534500"/>
</dbReference>
<proteinExistence type="predicted"/>
<dbReference type="CDD" id="cd07991">
    <property type="entry name" value="LPLAT_LPCAT1-like"/>
    <property type="match status" value="1"/>
</dbReference>
<keyword evidence="3" id="KW-0378">Hydrolase</keyword>
<organism evidence="10">
    <name type="scientific">Strongyloides stercoralis</name>
    <name type="common">Threadworm</name>
    <dbReference type="NCBI Taxonomy" id="6248"/>
    <lineage>
        <taxon>Eukaryota</taxon>
        <taxon>Metazoa</taxon>
        <taxon>Ecdysozoa</taxon>
        <taxon>Nematoda</taxon>
        <taxon>Chromadorea</taxon>
        <taxon>Rhabditida</taxon>
        <taxon>Tylenchina</taxon>
        <taxon>Panagrolaimomorpha</taxon>
        <taxon>Strongyloidoidea</taxon>
        <taxon>Strongyloididae</taxon>
        <taxon>Strongyloides</taxon>
    </lineage>
</organism>
<dbReference type="STRING" id="6248.A0A0K0E769"/>
<dbReference type="SMART" id="SM00174">
    <property type="entry name" value="RHO"/>
    <property type="match status" value="1"/>
</dbReference>
<evidence type="ECO:0000256" key="1">
    <source>
        <dbReference type="ARBA" id="ARBA00011984"/>
    </source>
</evidence>
<dbReference type="PROSITE" id="PS51419">
    <property type="entry name" value="RAB"/>
    <property type="match status" value="1"/>
</dbReference>
<dbReference type="FunFam" id="3.40.50.300:FF:000182">
    <property type="entry name" value="ras-related protein Rap-1b"/>
    <property type="match status" value="1"/>
</dbReference>
<dbReference type="SMART" id="SM00563">
    <property type="entry name" value="PlsC"/>
    <property type="match status" value="1"/>
</dbReference>
<dbReference type="Gene3D" id="3.40.50.300">
    <property type="entry name" value="P-loop containing nucleotide triphosphate hydrolases"/>
    <property type="match status" value="1"/>
</dbReference>
<name>A0A0K0E769_STRER</name>
<evidence type="ECO:0000256" key="2">
    <source>
        <dbReference type="ARBA" id="ARBA00022741"/>
    </source>
</evidence>
<keyword evidence="2" id="KW-0547">Nucleotide-binding</keyword>
<dbReference type="GO" id="GO:0016020">
    <property type="term" value="C:membrane"/>
    <property type="evidence" value="ECO:0007669"/>
    <property type="project" value="InterPro"/>
</dbReference>
<evidence type="ECO:0000313" key="9">
    <source>
        <dbReference type="Proteomes" id="UP000035681"/>
    </source>
</evidence>
<dbReference type="SUPFAM" id="SSF52540">
    <property type="entry name" value="P-loop containing nucleoside triphosphate hydrolases"/>
    <property type="match status" value="1"/>
</dbReference>
<sequence length="624" mass="71454">MREYKIVVLGSGGVGKSALTVQFVQGIFVEKYDPTIEDSYRKQVEVDGQQCMLEILDTAGTEQFTAMRDLYMKNGQGFVLVYSITAQSTFNDLMDLREQILRVKDTEDVPMILVGNKCDLEDERVVGKDQGQSLARSFNCSFLETSSKAKINVQEVFYDLIRQINRRYPESGRRQGSSKGCCCTTIWGNIPKLFILLMHKFQVKFSSIVDDSIEVDGKYTKIINKEYDGILFDNVKKSLSYFNLTACDNGLNALVPLSSALFKAGIEAIIDDDLSRICDKSPIKRWNLMGLPPMVKGFKRNIFLYLIAILSILIRYTIILPSAAIGAFKNVSREEGTYISVTAGRLYTASMGYVGYYEDRQYQPSGTGIAVSNHLTANDVQILWSDVHYDSSKGYSLTGQKHKGLIGLLEECSSHFLDTLWLERSNINERKEFKKNVLKAAKDKNYRSILLFPEGYCTNNTKVCQFRKSLFVDDVCIYPIAIKQDPRLGDAFWYEDNFLLYTLRLLTSWAVVYHVRYLPAQFKKPYENEIEFAYRIQKQIANAAYIEYVKDNSTELLKKETARQKQLNIIKEQFGLLITEQLENIKKIEPLYIFEDENFSTKHVVKQPLVNDEFYKNIITASTN</sequence>
<dbReference type="NCBIfam" id="TIGR00231">
    <property type="entry name" value="small_GTP"/>
    <property type="match status" value="1"/>
</dbReference>
<reference evidence="10" key="1">
    <citation type="submission" date="2015-08" db="UniProtKB">
        <authorList>
            <consortium name="WormBaseParasite"/>
        </authorList>
    </citation>
    <scope>IDENTIFICATION</scope>
</reference>
<dbReference type="Pfam" id="PF00071">
    <property type="entry name" value="Ras"/>
    <property type="match status" value="1"/>
</dbReference>
<dbReference type="InterPro" id="IPR027417">
    <property type="entry name" value="P-loop_NTPase"/>
</dbReference>
<evidence type="ECO:0000256" key="6">
    <source>
        <dbReference type="ARBA" id="ARBA00048098"/>
    </source>
</evidence>
<dbReference type="GO" id="GO:0032486">
    <property type="term" value="P:Rap protein signal transduction"/>
    <property type="evidence" value="ECO:0007669"/>
    <property type="project" value="InterPro"/>
</dbReference>
<feature type="transmembrane region" description="Helical" evidence="7">
    <location>
        <begin position="302"/>
        <end position="328"/>
    </location>
</feature>
<keyword evidence="7" id="KW-1133">Transmembrane helix</keyword>
<dbReference type="PRINTS" id="PR00449">
    <property type="entry name" value="RASTRNSFRMNG"/>
</dbReference>
<dbReference type="InterPro" id="IPR045252">
    <property type="entry name" value="LPCAT1-like"/>
</dbReference>
<dbReference type="Pfam" id="PF01553">
    <property type="entry name" value="Acyltransferase"/>
    <property type="match status" value="1"/>
</dbReference>
<dbReference type="InterPro" id="IPR038851">
    <property type="entry name" value="Rap1"/>
</dbReference>
<evidence type="ECO:0000256" key="4">
    <source>
        <dbReference type="ARBA" id="ARBA00023134"/>
    </source>
</evidence>
<evidence type="ECO:0000256" key="3">
    <source>
        <dbReference type="ARBA" id="ARBA00022801"/>
    </source>
</evidence>
<dbReference type="EC" id="3.6.5.2" evidence="1"/>
<dbReference type="PROSITE" id="PS51420">
    <property type="entry name" value="RHO"/>
    <property type="match status" value="1"/>
</dbReference>
<keyword evidence="7" id="KW-0812">Transmembrane</keyword>
<dbReference type="GO" id="GO:0008374">
    <property type="term" value="F:O-acyltransferase activity"/>
    <property type="evidence" value="ECO:0007669"/>
    <property type="project" value="InterPro"/>
</dbReference>
<comment type="pathway">
    <text evidence="5">Phospholipid metabolism.</text>
</comment>
<dbReference type="GO" id="GO:0003925">
    <property type="term" value="F:G protein activity"/>
    <property type="evidence" value="ECO:0007669"/>
    <property type="project" value="UniProtKB-EC"/>
</dbReference>
<dbReference type="CDD" id="cd04175">
    <property type="entry name" value="Rap1"/>
    <property type="match status" value="1"/>
</dbReference>
<dbReference type="Proteomes" id="UP000035681">
    <property type="component" value="Unplaced"/>
</dbReference>
<dbReference type="InterPro" id="IPR001806">
    <property type="entry name" value="Small_GTPase"/>
</dbReference>
<dbReference type="PANTHER" id="PTHR24070">
    <property type="entry name" value="RAS, DI-RAS, AND RHEB FAMILY MEMBERS OF SMALL GTPASE SUPERFAMILY"/>
    <property type="match status" value="1"/>
</dbReference>
<dbReference type="SMART" id="SM00173">
    <property type="entry name" value="RAS"/>
    <property type="match status" value="1"/>
</dbReference>
<dbReference type="GO" id="GO:0005525">
    <property type="term" value="F:GTP binding"/>
    <property type="evidence" value="ECO:0007669"/>
    <property type="project" value="UniProtKB-KW"/>
</dbReference>
<dbReference type="GO" id="GO:0008544">
    <property type="term" value="P:epidermis development"/>
    <property type="evidence" value="ECO:0007669"/>
    <property type="project" value="UniProtKB-ARBA"/>
</dbReference>
<evidence type="ECO:0000256" key="7">
    <source>
        <dbReference type="SAM" id="Phobius"/>
    </source>
</evidence>
<protein>
    <recommendedName>
        <fullName evidence="1">small monomeric GTPase</fullName>
        <ecNumber evidence="1">3.6.5.2</ecNumber>
    </recommendedName>
</protein>
<keyword evidence="9" id="KW-1185">Reference proteome</keyword>
<feature type="domain" description="Phospholipid/glycerol acyltransferase" evidence="8">
    <location>
        <begin position="368"/>
        <end position="485"/>
    </location>
</feature>
<accession>A0A0K0E769</accession>
<dbReference type="SMART" id="SM00176">
    <property type="entry name" value="RAN"/>
    <property type="match status" value="1"/>
</dbReference>
<evidence type="ECO:0000259" key="8">
    <source>
        <dbReference type="SMART" id="SM00563"/>
    </source>
</evidence>
<keyword evidence="7" id="KW-0472">Membrane</keyword>
<dbReference type="InterPro" id="IPR002123">
    <property type="entry name" value="Plipid/glycerol_acylTrfase"/>
</dbReference>
<dbReference type="InterPro" id="IPR020849">
    <property type="entry name" value="Small_GTPase_Ras-type"/>
</dbReference>
<comment type="catalytic activity">
    <reaction evidence="6">
        <text>GTP + H2O = GDP + phosphate + H(+)</text>
        <dbReference type="Rhea" id="RHEA:19669"/>
        <dbReference type="ChEBI" id="CHEBI:15377"/>
        <dbReference type="ChEBI" id="CHEBI:15378"/>
        <dbReference type="ChEBI" id="CHEBI:37565"/>
        <dbReference type="ChEBI" id="CHEBI:43474"/>
        <dbReference type="ChEBI" id="CHEBI:58189"/>
        <dbReference type="EC" id="3.6.5.2"/>
    </reaction>
</comment>